<keyword evidence="1" id="KW-0812">Transmembrane</keyword>
<dbReference type="Proteomes" id="UP000054565">
    <property type="component" value="Unassembled WGS sequence"/>
</dbReference>
<feature type="transmembrane region" description="Helical" evidence="1">
    <location>
        <begin position="63"/>
        <end position="83"/>
    </location>
</feature>
<dbReference type="EMBL" id="DS028095">
    <property type="protein sequence ID" value="KMP05396.1"/>
    <property type="molecule type" value="Genomic_DNA"/>
</dbReference>
<keyword evidence="1" id="KW-0472">Membrane</keyword>
<name>A0A0J6Y9P9_COCIT</name>
<keyword evidence="1" id="KW-1133">Transmembrane helix</keyword>
<sequence>MASGVFFDPMRLLRVAPLIGSTGALVYATAELVYNSTFLHPSVRKQSDEILPKWWKVLFHRSVWVVLALNMTTSTATIANLVFDYKFSIPTFSTKLYCAGLAAAVGHLFFVPWVAAPIQDMLGERTGNGAASDMGRWLGFHRLRLAVADFPAWVACLGAFLSTPFY</sequence>
<evidence type="ECO:0000313" key="2">
    <source>
        <dbReference type="EMBL" id="KMP05396.1"/>
    </source>
</evidence>
<organism evidence="2 3">
    <name type="scientific">Coccidioides immitis RMSCC 2394</name>
    <dbReference type="NCBI Taxonomy" id="404692"/>
    <lineage>
        <taxon>Eukaryota</taxon>
        <taxon>Fungi</taxon>
        <taxon>Dikarya</taxon>
        <taxon>Ascomycota</taxon>
        <taxon>Pezizomycotina</taxon>
        <taxon>Eurotiomycetes</taxon>
        <taxon>Eurotiomycetidae</taxon>
        <taxon>Onygenales</taxon>
        <taxon>Onygenaceae</taxon>
        <taxon>Coccidioides</taxon>
    </lineage>
</organism>
<gene>
    <name evidence="2" type="ORF">CIRG_05077</name>
</gene>
<evidence type="ECO:0000256" key="1">
    <source>
        <dbReference type="SAM" id="Phobius"/>
    </source>
</evidence>
<feature type="transmembrane region" description="Helical" evidence="1">
    <location>
        <begin position="95"/>
        <end position="115"/>
    </location>
</feature>
<feature type="transmembrane region" description="Helical" evidence="1">
    <location>
        <begin position="143"/>
        <end position="161"/>
    </location>
</feature>
<reference evidence="3" key="1">
    <citation type="journal article" date="2010" name="Genome Res.">
        <title>Population genomic sequencing of Coccidioides fungi reveals recent hybridization and transposon control.</title>
        <authorList>
            <person name="Neafsey D.E."/>
            <person name="Barker B.M."/>
            <person name="Sharpton T.J."/>
            <person name="Stajich J.E."/>
            <person name="Park D.J."/>
            <person name="Whiston E."/>
            <person name="Hung C.-Y."/>
            <person name="McMahan C."/>
            <person name="White J."/>
            <person name="Sykes S."/>
            <person name="Heiman D."/>
            <person name="Young S."/>
            <person name="Zeng Q."/>
            <person name="Abouelleil A."/>
            <person name="Aftuck L."/>
            <person name="Bessette D."/>
            <person name="Brown A."/>
            <person name="FitzGerald M."/>
            <person name="Lui A."/>
            <person name="Macdonald J.P."/>
            <person name="Priest M."/>
            <person name="Orbach M.J."/>
            <person name="Galgiani J.N."/>
            <person name="Kirkland T.N."/>
            <person name="Cole G.T."/>
            <person name="Birren B.W."/>
            <person name="Henn M.R."/>
            <person name="Taylor J.W."/>
            <person name="Rounsley S.D."/>
        </authorList>
    </citation>
    <scope>NUCLEOTIDE SEQUENCE [LARGE SCALE GENOMIC DNA]</scope>
    <source>
        <strain evidence="3">RMSCC 2394</strain>
    </source>
</reference>
<evidence type="ECO:0008006" key="4">
    <source>
        <dbReference type="Google" id="ProtNLM"/>
    </source>
</evidence>
<proteinExistence type="predicted"/>
<dbReference type="STRING" id="404692.A0A0J6Y9P9"/>
<feature type="transmembrane region" description="Helical" evidence="1">
    <location>
        <begin position="12"/>
        <end position="30"/>
    </location>
</feature>
<evidence type="ECO:0000313" key="3">
    <source>
        <dbReference type="Proteomes" id="UP000054565"/>
    </source>
</evidence>
<dbReference type="AlphaFoldDB" id="A0A0J6Y9P9"/>
<accession>A0A0J6Y9P9</accession>
<dbReference type="OrthoDB" id="1523883at2759"/>
<protein>
    <recommendedName>
        <fullName evidence="4">Integral membrane protein</fullName>
    </recommendedName>
</protein>